<dbReference type="RefSeq" id="WP_153792072.1">
    <property type="nucleotide sequence ID" value="NZ_CP045915.1"/>
</dbReference>
<accession>A0A5Q2TM39</accession>
<dbReference type="AlphaFoldDB" id="A0A5Q2TM39"/>
<evidence type="ECO:0000313" key="2">
    <source>
        <dbReference type="EMBL" id="QGH35816.1"/>
    </source>
</evidence>
<proteinExistence type="predicted"/>
<dbReference type="GO" id="GO:0016151">
    <property type="term" value="F:nickel cation binding"/>
    <property type="evidence" value="ECO:0007669"/>
    <property type="project" value="InterPro"/>
</dbReference>
<organism evidence="2 3">
    <name type="scientific">Gracilibacillus salitolerans</name>
    <dbReference type="NCBI Taxonomy" id="2663022"/>
    <lineage>
        <taxon>Bacteria</taxon>
        <taxon>Bacillati</taxon>
        <taxon>Bacillota</taxon>
        <taxon>Bacilli</taxon>
        <taxon>Bacillales</taxon>
        <taxon>Bacillaceae</taxon>
        <taxon>Gracilibacillus</taxon>
    </lineage>
</organism>
<evidence type="ECO:0000256" key="1">
    <source>
        <dbReference type="ARBA" id="ARBA00023186"/>
    </source>
</evidence>
<name>A0A5Q2TM39_9BACI</name>
<keyword evidence="1" id="KW-0143">Chaperone</keyword>
<evidence type="ECO:0000313" key="3">
    <source>
        <dbReference type="Proteomes" id="UP000339690"/>
    </source>
</evidence>
<dbReference type="KEGG" id="grc:GI584_17930"/>
<dbReference type="InterPro" id="IPR002669">
    <property type="entry name" value="UreD"/>
</dbReference>
<dbReference type="EMBL" id="CP045915">
    <property type="protein sequence ID" value="QGH35816.1"/>
    <property type="molecule type" value="Genomic_DNA"/>
</dbReference>
<sequence>MESNKQLQARFQKVNLLDYKGDQPLEIAKADQTHRVFTTYNMDGLNKTEAPMSIDFTVKKASNIKLLDDGSDAKTLPKQSLQFNCNIEEEALLLFDKREIIPSDNSNINQHIKVNVTGDAEFVWAEIVHLDHVSNYHYYSLMEIWAEEQCLAYDPVQLDRSEEMLVHHGMTESFPYVASIWYISPNHPFDEWDVQQRLSQAKNHRAGMTDIDGKGILIRWLSTDLTLLKQEIDDVLAFFDEKITEVRKWRV</sequence>
<gene>
    <name evidence="2" type="ORF">GI584_17930</name>
</gene>
<protein>
    <submittedName>
        <fullName evidence="2">Urease accessory protein</fullName>
    </submittedName>
</protein>
<dbReference type="Proteomes" id="UP000339690">
    <property type="component" value="Chromosome"/>
</dbReference>
<reference evidence="2 3" key="1">
    <citation type="submission" date="2019-11" db="EMBL/GenBank/DDBJ databases">
        <title>Gracilibacillus salitolerans sp. nov., a moderate halophile isolated from a saline soil in northwest China.</title>
        <authorList>
            <person name="Gan L."/>
        </authorList>
    </citation>
    <scope>NUCLEOTIDE SEQUENCE [LARGE SCALE GENOMIC DNA]</scope>
    <source>
        <strain evidence="2 3">SCU50</strain>
    </source>
</reference>
<dbReference type="Pfam" id="PF01774">
    <property type="entry name" value="UreD"/>
    <property type="match status" value="1"/>
</dbReference>
<keyword evidence="3" id="KW-1185">Reference proteome</keyword>